<gene>
    <name evidence="1" type="ORF">UT64_C0053G0001</name>
</gene>
<accession>A0A0G0SAD3</accession>
<organism evidence="1 2">
    <name type="scientific">Candidatus Falkowbacteria bacterium GW2011_GWF2_39_8</name>
    <dbReference type="NCBI Taxonomy" id="1618642"/>
    <lineage>
        <taxon>Bacteria</taxon>
        <taxon>Candidatus Falkowiibacteriota</taxon>
    </lineage>
</organism>
<sequence>NKVDFRIKVLDMDNSKALYPASIFSMLDQFDNLIAEK</sequence>
<reference evidence="1 2" key="1">
    <citation type="journal article" date="2015" name="Nature">
        <title>rRNA introns, odd ribosomes, and small enigmatic genomes across a large radiation of phyla.</title>
        <authorList>
            <person name="Brown C.T."/>
            <person name="Hug L.A."/>
            <person name="Thomas B.C."/>
            <person name="Sharon I."/>
            <person name="Castelle C.J."/>
            <person name="Singh A."/>
            <person name="Wilkins M.J."/>
            <person name="Williams K.H."/>
            <person name="Banfield J.F."/>
        </authorList>
    </citation>
    <scope>NUCLEOTIDE SEQUENCE [LARGE SCALE GENOMIC DNA]</scope>
</reference>
<proteinExistence type="predicted"/>
<dbReference type="AlphaFoldDB" id="A0A0G0SAD3"/>
<evidence type="ECO:0000313" key="1">
    <source>
        <dbReference type="EMBL" id="KKR31710.1"/>
    </source>
</evidence>
<evidence type="ECO:0000313" key="2">
    <source>
        <dbReference type="Proteomes" id="UP000034137"/>
    </source>
</evidence>
<name>A0A0G0SAD3_9BACT</name>
<comment type="caution">
    <text evidence="1">The sequence shown here is derived from an EMBL/GenBank/DDBJ whole genome shotgun (WGS) entry which is preliminary data.</text>
</comment>
<feature type="non-terminal residue" evidence="1">
    <location>
        <position position="1"/>
    </location>
</feature>
<dbReference type="EMBL" id="LBXO01000053">
    <property type="protein sequence ID" value="KKR31710.1"/>
    <property type="molecule type" value="Genomic_DNA"/>
</dbReference>
<dbReference type="Proteomes" id="UP000034137">
    <property type="component" value="Unassembled WGS sequence"/>
</dbReference>
<protein>
    <submittedName>
        <fullName evidence="1">Uncharacterized protein</fullName>
    </submittedName>
</protein>